<comment type="caution">
    <text evidence="1">The sequence shown here is derived from an EMBL/GenBank/DDBJ whole genome shotgun (WGS) entry which is preliminary data.</text>
</comment>
<evidence type="ECO:0000313" key="2">
    <source>
        <dbReference type="Proteomes" id="UP000631114"/>
    </source>
</evidence>
<evidence type="ECO:0000313" key="1">
    <source>
        <dbReference type="EMBL" id="KAF9597419.1"/>
    </source>
</evidence>
<organism evidence="1 2">
    <name type="scientific">Coptis chinensis</name>
    <dbReference type="NCBI Taxonomy" id="261450"/>
    <lineage>
        <taxon>Eukaryota</taxon>
        <taxon>Viridiplantae</taxon>
        <taxon>Streptophyta</taxon>
        <taxon>Embryophyta</taxon>
        <taxon>Tracheophyta</taxon>
        <taxon>Spermatophyta</taxon>
        <taxon>Magnoliopsida</taxon>
        <taxon>Ranunculales</taxon>
        <taxon>Ranunculaceae</taxon>
        <taxon>Coptidoideae</taxon>
        <taxon>Coptis</taxon>
    </lineage>
</organism>
<protein>
    <submittedName>
        <fullName evidence="1">Uncharacterized protein</fullName>
    </submittedName>
</protein>
<sequence length="101" mass="11398">MMGGTYGGAAGSADYDGSRDIFSFDYALINNDQDSLLENPPWRKEDTQLLAKSRDAIVDDIMFTFFKGDVLAYDFATENWFERPVEVLSIPPTQEGHMIHI</sequence>
<name>A0A835HDP7_9MAGN</name>
<proteinExistence type="predicted"/>
<reference evidence="1 2" key="1">
    <citation type="submission" date="2020-10" db="EMBL/GenBank/DDBJ databases">
        <title>The Coptis chinensis genome and diversification of protoberbering-type alkaloids.</title>
        <authorList>
            <person name="Wang B."/>
            <person name="Shu S."/>
            <person name="Song C."/>
            <person name="Liu Y."/>
        </authorList>
    </citation>
    <scope>NUCLEOTIDE SEQUENCE [LARGE SCALE GENOMIC DNA]</scope>
    <source>
        <strain evidence="1">HL-2020</strain>
        <tissue evidence="1">Leaf</tissue>
    </source>
</reference>
<accession>A0A835HDP7</accession>
<dbReference type="EMBL" id="JADFTS010000007">
    <property type="protein sequence ID" value="KAF9597419.1"/>
    <property type="molecule type" value="Genomic_DNA"/>
</dbReference>
<keyword evidence="2" id="KW-1185">Reference proteome</keyword>
<dbReference type="AlphaFoldDB" id="A0A835HDP7"/>
<gene>
    <name evidence="1" type="ORF">IFM89_018706</name>
</gene>
<feature type="non-terminal residue" evidence="1">
    <location>
        <position position="101"/>
    </location>
</feature>
<dbReference type="Proteomes" id="UP000631114">
    <property type="component" value="Unassembled WGS sequence"/>
</dbReference>